<evidence type="ECO:0000313" key="3">
    <source>
        <dbReference type="EMBL" id="SMO62090.1"/>
    </source>
</evidence>
<dbReference type="Gene3D" id="3.40.50.1110">
    <property type="entry name" value="SGNH hydrolase"/>
    <property type="match status" value="1"/>
</dbReference>
<dbReference type="EMBL" id="FXTH01000007">
    <property type="protein sequence ID" value="SMO62090.1"/>
    <property type="molecule type" value="Genomic_DNA"/>
</dbReference>
<accession>A0A521CTU9</accession>
<dbReference type="InterPro" id="IPR013830">
    <property type="entry name" value="SGNH_hydro"/>
</dbReference>
<evidence type="ECO:0000256" key="1">
    <source>
        <dbReference type="SAM" id="SignalP"/>
    </source>
</evidence>
<dbReference type="SUPFAM" id="SSF52266">
    <property type="entry name" value="SGNH hydrolase"/>
    <property type="match status" value="1"/>
</dbReference>
<sequence>MRYRKLLSTILLLAFFNAAAAQQTEEPDPDPLRFEEQIEQFKNWDRKNSTPTDPILFVGSSSIRLWDTAVAFPDLAVLNRGFGGSHTSDVQYFYEDLIAPYNPSLIVFYEGDNDIAAGKPVEQVMSDYQQLVQRILKDKPNVNFLYVPIKPSSSRWDQWPRMDQLNQQIKEYNSTHARLHYADLATPVLNENGLPDNRLFLDDQLHLNKQGYDKWNDAIRPVLKRLVK</sequence>
<dbReference type="Pfam" id="PF13472">
    <property type="entry name" value="Lipase_GDSL_2"/>
    <property type="match status" value="1"/>
</dbReference>
<proteinExistence type="predicted"/>
<keyword evidence="1" id="KW-0732">Signal</keyword>
<evidence type="ECO:0000313" key="4">
    <source>
        <dbReference type="Proteomes" id="UP000317593"/>
    </source>
</evidence>
<dbReference type="RefSeq" id="WP_142714290.1">
    <property type="nucleotide sequence ID" value="NZ_FXTH01000007.1"/>
</dbReference>
<feature type="signal peptide" evidence="1">
    <location>
        <begin position="1"/>
        <end position="20"/>
    </location>
</feature>
<dbReference type="AlphaFoldDB" id="A0A521CTU9"/>
<dbReference type="PANTHER" id="PTHR30383:SF5">
    <property type="entry name" value="SGNH HYDROLASE-TYPE ESTERASE DOMAIN-CONTAINING PROTEIN"/>
    <property type="match status" value="1"/>
</dbReference>
<keyword evidence="4" id="KW-1185">Reference proteome</keyword>
<evidence type="ECO:0000259" key="2">
    <source>
        <dbReference type="Pfam" id="PF13472"/>
    </source>
</evidence>
<name>A0A521CTU9_9BACT</name>
<dbReference type="Proteomes" id="UP000317593">
    <property type="component" value="Unassembled WGS sequence"/>
</dbReference>
<organism evidence="3 4">
    <name type="scientific">Fodinibius sediminis</name>
    <dbReference type="NCBI Taxonomy" id="1214077"/>
    <lineage>
        <taxon>Bacteria</taxon>
        <taxon>Pseudomonadati</taxon>
        <taxon>Balneolota</taxon>
        <taxon>Balneolia</taxon>
        <taxon>Balneolales</taxon>
        <taxon>Balneolaceae</taxon>
        <taxon>Fodinibius</taxon>
    </lineage>
</organism>
<dbReference type="InterPro" id="IPR051532">
    <property type="entry name" value="Ester_Hydrolysis_Enzymes"/>
</dbReference>
<dbReference type="OrthoDB" id="9790057at2"/>
<dbReference type="PANTHER" id="PTHR30383">
    <property type="entry name" value="THIOESTERASE 1/PROTEASE 1/LYSOPHOSPHOLIPASE L1"/>
    <property type="match status" value="1"/>
</dbReference>
<feature type="domain" description="SGNH hydrolase-type esterase" evidence="2">
    <location>
        <begin position="73"/>
        <end position="213"/>
    </location>
</feature>
<gene>
    <name evidence="3" type="ORF">SAMN06265218_10732</name>
</gene>
<dbReference type="InterPro" id="IPR036514">
    <property type="entry name" value="SGNH_hydro_sf"/>
</dbReference>
<feature type="chain" id="PRO_5021867174" evidence="1">
    <location>
        <begin position="21"/>
        <end position="228"/>
    </location>
</feature>
<dbReference type="GO" id="GO:0004622">
    <property type="term" value="F:phosphatidylcholine lysophospholipase activity"/>
    <property type="evidence" value="ECO:0007669"/>
    <property type="project" value="TreeGrafter"/>
</dbReference>
<reference evidence="3 4" key="1">
    <citation type="submission" date="2017-05" db="EMBL/GenBank/DDBJ databases">
        <authorList>
            <person name="Varghese N."/>
            <person name="Submissions S."/>
        </authorList>
    </citation>
    <scope>NUCLEOTIDE SEQUENCE [LARGE SCALE GENOMIC DNA]</scope>
    <source>
        <strain evidence="3 4">DSM 21194</strain>
    </source>
</reference>
<protein>
    <submittedName>
        <fullName evidence="3">Lysophospholipase L1</fullName>
    </submittedName>
</protein>